<protein>
    <submittedName>
        <fullName evidence="1">22759_t:CDS:1</fullName>
    </submittedName>
</protein>
<proteinExistence type="predicted"/>
<feature type="non-terminal residue" evidence="1">
    <location>
        <position position="193"/>
    </location>
</feature>
<dbReference type="AlphaFoldDB" id="A0A9N9FT54"/>
<organism evidence="1 2">
    <name type="scientific">Cetraspora pellucida</name>
    <dbReference type="NCBI Taxonomy" id="1433469"/>
    <lineage>
        <taxon>Eukaryota</taxon>
        <taxon>Fungi</taxon>
        <taxon>Fungi incertae sedis</taxon>
        <taxon>Mucoromycota</taxon>
        <taxon>Glomeromycotina</taxon>
        <taxon>Glomeromycetes</taxon>
        <taxon>Diversisporales</taxon>
        <taxon>Gigasporaceae</taxon>
        <taxon>Cetraspora</taxon>
    </lineage>
</organism>
<reference evidence="1" key="1">
    <citation type="submission" date="2021-06" db="EMBL/GenBank/DDBJ databases">
        <authorList>
            <person name="Kallberg Y."/>
            <person name="Tangrot J."/>
            <person name="Rosling A."/>
        </authorList>
    </citation>
    <scope>NUCLEOTIDE SEQUENCE</scope>
    <source>
        <strain evidence="1">FL966</strain>
    </source>
</reference>
<evidence type="ECO:0000313" key="1">
    <source>
        <dbReference type="EMBL" id="CAG8560299.1"/>
    </source>
</evidence>
<gene>
    <name evidence="1" type="ORF">CPELLU_LOCUS5167</name>
</gene>
<accession>A0A9N9FT54</accession>
<dbReference type="OrthoDB" id="2436705at2759"/>
<keyword evidence="2" id="KW-1185">Reference proteome</keyword>
<dbReference type="Proteomes" id="UP000789759">
    <property type="component" value="Unassembled WGS sequence"/>
</dbReference>
<sequence length="193" mass="22773">ADLWTILDQLLTSELKIQEKLSQGHDYRQFCFRIDGKYDLNSESAPVLFIVIKDQAEYGSSLAFGFSNKENHYTIWLAGFKRIRECISYWNLLAIMDKYQLTKLALQNLVRSTILCWFHIMSTLGEHLQQWKVDWNLRYSIALAFKIVGWSKSDNEAAEMGNEYKKFIYFLPLDDNVKNLLIHNLEMNWICNE</sequence>
<evidence type="ECO:0000313" key="2">
    <source>
        <dbReference type="Proteomes" id="UP000789759"/>
    </source>
</evidence>
<dbReference type="EMBL" id="CAJVQA010002898">
    <property type="protein sequence ID" value="CAG8560299.1"/>
    <property type="molecule type" value="Genomic_DNA"/>
</dbReference>
<name>A0A9N9FT54_9GLOM</name>
<comment type="caution">
    <text evidence="1">The sequence shown here is derived from an EMBL/GenBank/DDBJ whole genome shotgun (WGS) entry which is preliminary data.</text>
</comment>